<feature type="region of interest" description="Disordered" evidence="11">
    <location>
        <begin position="695"/>
        <end position="715"/>
    </location>
</feature>
<dbReference type="InterPro" id="IPR004846">
    <property type="entry name" value="T2SS/T3SS_dom"/>
</dbReference>
<dbReference type="EMBL" id="QLTA01000020">
    <property type="protein sequence ID" value="RAR81387.1"/>
    <property type="molecule type" value="Genomic_DNA"/>
</dbReference>
<gene>
    <name evidence="15" type="ORF">AX018_102036</name>
</gene>
<feature type="domain" description="Type II/III secretion system secretin-like" evidence="12">
    <location>
        <begin position="502"/>
        <end position="668"/>
    </location>
</feature>
<dbReference type="AlphaFoldDB" id="A0A328ZFC6"/>
<dbReference type="GO" id="GO:0015628">
    <property type="term" value="P:protein secretion by the type II secretion system"/>
    <property type="evidence" value="ECO:0007669"/>
    <property type="project" value="InterPro"/>
</dbReference>
<dbReference type="InterPro" id="IPR038591">
    <property type="entry name" value="NolW-like_sf"/>
</dbReference>
<dbReference type="InterPro" id="IPR050810">
    <property type="entry name" value="Bact_Secretion_Sys_Channel"/>
</dbReference>
<dbReference type="InterPro" id="IPR001775">
    <property type="entry name" value="GspD/PilQ"/>
</dbReference>
<evidence type="ECO:0000256" key="11">
    <source>
        <dbReference type="SAM" id="MobiDB-lite"/>
    </source>
</evidence>
<dbReference type="PANTHER" id="PTHR30332">
    <property type="entry name" value="PROBABLE GENERAL SECRETION PATHWAY PROTEIN D"/>
    <property type="match status" value="1"/>
</dbReference>
<dbReference type="InterPro" id="IPR005644">
    <property type="entry name" value="NolW-like"/>
</dbReference>
<evidence type="ECO:0000259" key="12">
    <source>
        <dbReference type="Pfam" id="PF00263"/>
    </source>
</evidence>
<dbReference type="InterPro" id="IPR013356">
    <property type="entry name" value="T2SS_GspD"/>
</dbReference>
<sequence length="715" mass="74628">MAFNFEEAPVSEVVRTILGDIAKANYVLHPPLNGTVTLSTRNPIPPDQAMFLLESALQANGLAMLRDARGTYHVGRPDALRAIGGTLRQVKSGEPLPPGYGAIIVPLQYIGAAEMASILRPMVAPDAIVRVDNVRNLLVLSGTRTQAEGWLDLVNTFDVDLLKGMSVGVFPLKYASIKEVEAALRVVSGGAAPATPAAGAATGSAIAAGTAGAANQANAGAAALGEANPLFGALRIMPIERINSILVVTPRAAYLDEARRWIEKLDQPNDNGSEPQLFIYHVQNGNAKHLAGVLSGIFGGTQGSGATANSGVAPGLGGTSSNSFGQFGSNNAFGNTGFGNSAFSSTGFGSSSAFSSRGGGSGSSGFGSMQTNRNNQNQSGSTQGVVGTNIGTVRVMADELNNSVLIWGTKSEYTKIEATLKRLDLPPTQVLIEASIVEVTLDDTLQYGLQWSFSAGGPSDYTGTGSLLNSDNSTGSLPSSARAGFTYSLANPLGRVRVVLNALATKRLLKVISSPSLMVLDNHTAMMSVGNQQPVQTASTTFVDNTNAQTSTIQYRDTGVSLSVTPSVNAGNLVTMQIDQTVTDVLADSSGSVSLQPVFQQRQITSKVAVRSGEAIVLGGLIRDTSNNSKSGVPFLQEIPLVGNLFSNNGKTGNRTELLVVITPKVVRTDIDIREVSDELRDRLKGLQVIELRESGRVNPAPGGTQPTVQPLPPQ</sequence>
<name>A0A328ZFC6_9BURK</name>
<dbReference type="GO" id="GO:0009279">
    <property type="term" value="C:cell outer membrane"/>
    <property type="evidence" value="ECO:0007669"/>
    <property type="project" value="UniProtKB-SubCell"/>
</dbReference>
<dbReference type="NCBIfam" id="TIGR02517">
    <property type="entry name" value="type_II_gspD"/>
    <property type="match status" value="1"/>
</dbReference>
<evidence type="ECO:0000256" key="9">
    <source>
        <dbReference type="ARBA" id="ARBA00023237"/>
    </source>
</evidence>
<keyword evidence="9" id="KW-0998">Cell outer membrane</keyword>
<accession>A0A328ZFC6</accession>
<comment type="subcellular location">
    <subcellularLocation>
        <location evidence="1 10">Cell outer membrane</location>
    </subcellularLocation>
</comment>
<keyword evidence="7" id="KW-0653">Protein transport</keyword>
<dbReference type="PRINTS" id="PR00811">
    <property type="entry name" value="BCTERIALGSPD"/>
</dbReference>
<keyword evidence="16" id="KW-1185">Reference proteome</keyword>
<comment type="similarity">
    <text evidence="2">Belongs to the bacterial secretin family. GSP D subfamily.</text>
</comment>
<feature type="domain" description="NolW-like" evidence="13">
    <location>
        <begin position="104"/>
        <end position="159"/>
    </location>
</feature>
<protein>
    <submittedName>
        <fullName evidence="15">General secretion pathway protein D</fullName>
    </submittedName>
</protein>
<keyword evidence="8" id="KW-0472">Membrane</keyword>
<proteinExistence type="inferred from homology"/>
<feature type="domain" description="GspD-like N0" evidence="14">
    <location>
        <begin position="4"/>
        <end position="74"/>
    </location>
</feature>
<dbReference type="PANTHER" id="PTHR30332:SF25">
    <property type="entry name" value="SECRETIN XPSD"/>
    <property type="match status" value="1"/>
</dbReference>
<organism evidence="15 16">
    <name type="scientific">Paracidovorax anthurii</name>
    <dbReference type="NCBI Taxonomy" id="78229"/>
    <lineage>
        <taxon>Bacteria</taxon>
        <taxon>Pseudomonadati</taxon>
        <taxon>Pseudomonadota</taxon>
        <taxon>Betaproteobacteria</taxon>
        <taxon>Burkholderiales</taxon>
        <taxon>Comamonadaceae</taxon>
        <taxon>Paracidovorax</taxon>
    </lineage>
</organism>
<evidence type="ECO:0000313" key="15">
    <source>
        <dbReference type="EMBL" id="RAR81387.1"/>
    </source>
</evidence>
<evidence type="ECO:0000256" key="10">
    <source>
        <dbReference type="RuleBase" id="RU004004"/>
    </source>
</evidence>
<evidence type="ECO:0000256" key="2">
    <source>
        <dbReference type="ARBA" id="ARBA00006980"/>
    </source>
</evidence>
<dbReference type="Proteomes" id="UP000248856">
    <property type="component" value="Unassembled WGS sequence"/>
</dbReference>
<keyword evidence="4" id="KW-1134">Transmembrane beta strand</keyword>
<keyword evidence="5" id="KW-0812">Transmembrane</keyword>
<feature type="region of interest" description="Disordered" evidence="11">
    <location>
        <begin position="354"/>
        <end position="385"/>
    </location>
</feature>
<dbReference type="Gene3D" id="3.55.50.30">
    <property type="match status" value="1"/>
</dbReference>
<dbReference type="Pfam" id="PF00263">
    <property type="entry name" value="Secretin"/>
    <property type="match status" value="1"/>
</dbReference>
<evidence type="ECO:0000256" key="4">
    <source>
        <dbReference type="ARBA" id="ARBA00022452"/>
    </source>
</evidence>
<dbReference type="InterPro" id="IPR049371">
    <property type="entry name" value="GspD-like_N0"/>
</dbReference>
<feature type="compositionally biased region" description="Polar residues" evidence="11">
    <location>
        <begin position="369"/>
        <end position="385"/>
    </location>
</feature>
<evidence type="ECO:0000259" key="13">
    <source>
        <dbReference type="Pfam" id="PF03958"/>
    </source>
</evidence>
<evidence type="ECO:0000313" key="16">
    <source>
        <dbReference type="Proteomes" id="UP000248856"/>
    </source>
</evidence>
<comment type="caution">
    <text evidence="15">The sequence shown here is derived from an EMBL/GenBank/DDBJ whole genome shotgun (WGS) entry which is preliminary data.</text>
</comment>
<reference evidence="15 16" key="1">
    <citation type="submission" date="2018-06" db="EMBL/GenBank/DDBJ databases">
        <title>Genomic Encyclopedia of Archaeal and Bacterial Type Strains, Phase II (KMG-II): from individual species to whole genera.</title>
        <authorList>
            <person name="Goeker M."/>
        </authorList>
    </citation>
    <scope>NUCLEOTIDE SEQUENCE [LARGE SCALE GENOMIC DNA]</scope>
    <source>
        <strain evidence="15 16">CFPB 3232</strain>
    </source>
</reference>
<evidence type="ECO:0000256" key="8">
    <source>
        <dbReference type="ARBA" id="ARBA00023136"/>
    </source>
</evidence>
<evidence type="ECO:0000256" key="7">
    <source>
        <dbReference type="ARBA" id="ARBA00022927"/>
    </source>
</evidence>
<feature type="domain" description="NolW-like" evidence="13">
    <location>
        <begin position="279"/>
        <end position="429"/>
    </location>
</feature>
<evidence type="ECO:0000256" key="1">
    <source>
        <dbReference type="ARBA" id="ARBA00004442"/>
    </source>
</evidence>
<dbReference type="Pfam" id="PF21305">
    <property type="entry name" value="type_II_gspD_N0"/>
    <property type="match status" value="1"/>
</dbReference>
<dbReference type="Pfam" id="PF03958">
    <property type="entry name" value="Secretin_N"/>
    <property type="match status" value="3"/>
</dbReference>
<keyword evidence="3 10" id="KW-0813">Transport</keyword>
<evidence type="ECO:0000256" key="5">
    <source>
        <dbReference type="ARBA" id="ARBA00022692"/>
    </source>
</evidence>
<feature type="domain" description="NolW-like" evidence="13">
    <location>
        <begin position="168"/>
        <end position="269"/>
    </location>
</feature>
<evidence type="ECO:0000256" key="6">
    <source>
        <dbReference type="ARBA" id="ARBA00022729"/>
    </source>
</evidence>
<dbReference type="GO" id="GO:0015627">
    <property type="term" value="C:type II protein secretion system complex"/>
    <property type="evidence" value="ECO:0007669"/>
    <property type="project" value="InterPro"/>
</dbReference>
<evidence type="ECO:0000259" key="14">
    <source>
        <dbReference type="Pfam" id="PF21305"/>
    </source>
</evidence>
<keyword evidence="6" id="KW-0732">Signal</keyword>
<evidence type="ECO:0000256" key="3">
    <source>
        <dbReference type="ARBA" id="ARBA00022448"/>
    </source>
</evidence>
<dbReference type="Gene3D" id="3.30.1370.120">
    <property type="match status" value="3"/>
</dbReference>